<dbReference type="EMBL" id="LSRX01002007">
    <property type="protein sequence ID" value="OLP76502.1"/>
    <property type="molecule type" value="Genomic_DNA"/>
</dbReference>
<dbReference type="GO" id="GO:0005635">
    <property type="term" value="C:nuclear envelope"/>
    <property type="evidence" value="ECO:0007669"/>
    <property type="project" value="TreeGrafter"/>
</dbReference>
<name>A0A1Q9C0Q7_SYMMI</name>
<dbReference type="InterPro" id="IPR011989">
    <property type="entry name" value="ARM-like"/>
</dbReference>
<feature type="domain" description="Exportin-2 C-terminal" evidence="1">
    <location>
        <begin position="382"/>
        <end position="761"/>
    </location>
</feature>
<reference evidence="2 3" key="1">
    <citation type="submission" date="2016-02" db="EMBL/GenBank/DDBJ databases">
        <title>Genome analysis of coral dinoflagellate symbionts highlights evolutionary adaptations to a symbiotic lifestyle.</title>
        <authorList>
            <person name="Aranda M."/>
            <person name="Li Y."/>
            <person name="Liew Y.J."/>
            <person name="Baumgarten S."/>
            <person name="Simakov O."/>
            <person name="Wilson M."/>
            <person name="Piel J."/>
            <person name="Ashoor H."/>
            <person name="Bougouffa S."/>
            <person name="Bajic V.B."/>
            <person name="Ryu T."/>
            <person name="Ravasi T."/>
            <person name="Bayer T."/>
            <person name="Micklem G."/>
            <person name="Kim H."/>
            <person name="Bhak J."/>
            <person name="Lajeunesse T.C."/>
            <person name="Voolstra C.R."/>
        </authorList>
    </citation>
    <scope>NUCLEOTIDE SEQUENCE [LARGE SCALE GENOMIC DNA]</scope>
    <source>
        <strain evidence="2 3">CCMP2467</strain>
    </source>
</reference>
<keyword evidence="3" id="KW-1185">Reference proteome</keyword>
<dbReference type="OrthoDB" id="3268246at2759"/>
<comment type="caution">
    <text evidence="2">The sequence shown here is derived from an EMBL/GenBank/DDBJ whole genome shotgun (WGS) entry which is preliminary data.</text>
</comment>
<dbReference type="Proteomes" id="UP000186817">
    <property type="component" value="Unassembled WGS sequence"/>
</dbReference>
<dbReference type="Pfam" id="PF03378">
    <property type="entry name" value="CAS_CSE1"/>
    <property type="match status" value="1"/>
</dbReference>
<sequence length="810" mass="89267">MALKRVLATDAYHEESQQGRELRHKMLDETRITAFDSTLKPPPLAKNPMQVVVLMRHGDRTPVRDKFGQLDVSHLGPKWTALLPTTHELLDISRVSVERASGSGKNAYAHFVGDGNLGQLTRLGFQQCQKAGAELRRRYGDFEIRAFSTDFPRTIQSAASVLLGFGCTTREDSTQSATETPSVARIQVRAPAEQTLLPNYDGRSRHFAEGRAATLAKANTTHLKSLHDKLEKALVPVIGDDPLSAVLDFKPFCVHQETVGQIQGIDWDLVHLVEHYQASREAAVYSDCELLRLGAGRLLQEVIDILCSPGHGITLLMAHDNMLTAFLIALGVYKEQWPLYASQVVLETAESEGVVVARILVNDEVCLEWQPWADLHGKLHHLAMSKGQLAPRYDPSSMKGHLLQTVHPMLQLVASSKGIPMNEYLMRTVARIFSFLKQQGAETGLATLSPLSAILLAMSANPSNPVFNHHLFEAVASIVKVCVPAQPDAVESALLPTFGQILERNVVDFLPYTFQIMGLLLDASPSIKPLYTELFARLLNPELWRSQANVPGLIRLLRAYFAKHASFAELLKTHMQAILERFQFVLMNRKTEVAALDLLNAIYQYLPIEFYQQFLKTLMTVLLTRLQSSKSPKFKRDFVVSCSLCIHKNQSVIPLFNEIQAGLLSNLVLNVWPPVLKMPLKTDERKVCVMAVARLLSLDEMRQNTQLVGACAVGLVHLLGLSSSNNKSKLNGDEGSDDEFLENGGAGQEYEVSFNKLQNTDLPGAAAGLAPDVPELQSAAKAALKPVLGAAAVQLASASAELQPLAVFLQ</sequence>
<dbReference type="InterPro" id="IPR029033">
    <property type="entry name" value="His_PPase_superfam"/>
</dbReference>
<dbReference type="Gene3D" id="1.25.10.10">
    <property type="entry name" value="Leucine-rich Repeat Variant"/>
    <property type="match status" value="1"/>
</dbReference>
<accession>A0A1Q9C0Q7</accession>
<dbReference type="InterPro" id="IPR016024">
    <property type="entry name" value="ARM-type_fold"/>
</dbReference>
<dbReference type="PANTHER" id="PTHR10997:SF8">
    <property type="entry name" value="EXPORTIN-2"/>
    <property type="match status" value="1"/>
</dbReference>
<dbReference type="GO" id="GO:0006611">
    <property type="term" value="P:protein export from nucleus"/>
    <property type="evidence" value="ECO:0007669"/>
    <property type="project" value="TreeGrafter"/>
</dbReference>
<protein>
    <submittedName>
        <fullName evidence="2">Exportin-2</fullName>
    </submittedName>
</protein>
<dbReference type="SUPFAM" id="SSF53254">
    <property type="entry name" value="Phosphoglycerate mutase-like"/>
    <property type="match status" value="1"/>
</dbReference>
<dbReference type="CDD" id="cd07061">
    <property type="entry name" value="HP_HAP_like"/>
    <property type="match status" value="1"/>
</dbReference>
<dbReference type="Gene3D" id="3.40.50.1240">
    <property type="entry name" value="Phosphoglycerate mutase-like"/>
    <property type="match status" value="1"/>
</dbReference>
<dbReference type="InterPro" id="IPR033379">
    <property type="entry name" value="Acid_Pase_AS"/>
</dbReference>
<dbReference type="InterPro" id="IPR005043">
    <property type="entry name" value="XPO2_C"/>
</dbReference>
<proteinExistence type="predicted"/>
<dbReference type="GO" id="GO:0031267">
    <property type="term" value="F:small GTPase binding"/>
    <property type="evidence" value="ECO:0007669"/>
    <property type="project" value="InterPro"/>
</dbReference>
<evidence type="ECO:0000313" key="3">
    <source>
        <dbReference type="Proteomes" id="UP000186817"/>
    </source>
</evidence>
<dbReference type="PROSITE" id="PS00778">
    <property type="entry name" value="HIS_ACID_PHOSPHAT_2"/>
    <property type="match status" value="1"/>
</dbReference>
<gene>
    <name evidence="2" type="primary">cse1l</name>
    <name evidence="2" type="ORF">AK812_SmicGene43556</name>
</gene>
<dbReference type="Pfam" id="PF00328">
    <property type="entry name" value="His_Phos_2"/>
    <property type="match status" value="1"/>
</dbReference>
<dbReference type="SUPFAM" id="SSF48371">
    <property type="entry name" value="ARM repeat"/>
    <property type="match status" value="1"/>
</dbReference>
<organism evidence="2 3">
    <name type="scientific">Symbiodinium microadriaticum</name>
    <name type="common">Dinoflagellate</name>
    <name type="synonym">Zooxanthella microadriatica</name>
    <dbReference type="NCBI Taxonomy" id="2951"/>
    <lineage>
        <taxon>Eukaryota</taxon>
        <taxon>Sar</taxon>
        <taxon>Alveolata</taxon>
        <taxon>Dinophyceae</taxon>
        <taxon>Suessiales</taxon>
        <taxon>Symbiodiniaceae</taxon>
        <taxon>Symbiodinium</taxon>
    </lineage>
</organism>
<dbReference type="GO" id="GO:0005829">
    <property type="term" value="C:cytosol"/>
    <property type="evidence" value="ECO:0007669"/>
    <property type="project" value="TreeGrafter"/>
</dbReference>
<dbReference type="GO" id="GO:0005049">
    <property type="term" value="F:nuclear export signal receptor activity"/>
    <property type="evidence" value="ECO:0007669"/>
    <property type="project" value="TreeGrafter"/>
</dbReference>
<dbReference type="GO" id="GO:0006606">
    <property type="term" value="P:protein import into nucleus"/>
    <property type="evidence" value="ECO:0007669"/>
    <property type="project" value="TreeGrafter"/>
</dbReference>
<dbReference type="InterPro" id="IPR000560">
    <property type="entry name" value="His_Pase_clade-2"/>
</dbReference>
<evidence type="ECO:0000259" key="1">
    <source>
        <dbReference type="Pfam" id="PF03378"/>
    </source>
</evidence>
<dbReference type="PANTHER" id="PTHR10997">
    <property type="entry name" value="IMPORTIN-7, 8, 11"/>
    <property type="match status" value="1"/>
</dbReference>
<dbReference type="AlphaFoldDB" id="A0A1Q9C0Q7"/>
<evidence type="ECO:0000313" key="2">
    <source>
        <dbReference type="EMBL" id="OLP76502.1"/>
    </source>
</evidence>